<proteinExistence type="predicted"/>
<reference evidence="1 2" key="1">
    <citation type="submission" date="2015-07" db="EMBL/GenBank/DDBJ databases">
        <title>Enterobacter aerogenes phage phiEap-3.</title>
        <authorList>
            <person name="Zhao X."/>
        </authorList>
    </citation>
    <scope>NUCLEOTIDE SEQUENCE [LARGE SCALE GENOMIC DNA]</scope>
</reference>
<name>A0A0K2FHI0_9CAUD</name>
<dbReference type="EMBL" id="KT321315">
    <property type="protein sequence ID" value="ALA45203.1"/>
    <property type="molecule type" value="Genomic_DNA"/>
</dbReference>
<gene>
    <name evidence="1" type="ORF">ADS69_00098</name>
</gene>
<evidence type="ECO:0000313" key="2">
    <source>
        <dbReference type="Proteomes" id="UP000225536"/>
    </source>
</evidence>
<accession>A0A0K2FHI0</accession>
<protein>
    <submittedName>
        <fullName evidence="1">Uncharacterized protein</fullName>
    </submittedName>
</protein>
<evidence type="ECO:0000313" key="1">
    <source>
        <dbReference type="EMBL" id="ALA45203.1"/>
    </source>
</evidence>
<dbReference type="Proteomes" id="UP000225536">
    <property type="component" value="Segment"/>
</dbReference>
<organism evidence="1 2">
    <name type="scientific">Enterobacter phage phiEap-3</name>
    <dbReference type="NCBI Taxonomy" id="1682394"/>
    <lineage>
        <taxon>Viruses</taxon>
        <taxon>Duplodnaviria</taxon>
        <taxon>Heunggongvirae</taxon>
        <taxon>Uroviricota</taxon>
        <taxon>Caudoviricetes</taxon>
        <taxon>Pantevenvirales</taxon>
        <taxon>Straboviridae</taxon>
        <taxon>Slopekvirus</taxon>
        <taxon>Slopekvirus eap3</taxon>
    </lineage>
</organism>
<sequence>MKNLFTVPAWIDHKGDYDFINFFEVMALLNIENQWVRMTANDQRKLFGVTLFGKKQFMVKSSGEVMVCWSTCFGTDSEIVTVNRDNLKEAINDKKALVL</sequence>
<keyword evidence="2" id="KW-1185">Reference proteome</keyword>